<name>A0A4U5URB8_COLLU</name>
<evidence type="ECO:0000313" key="1">
    <source>
        <dbReference type="EMBL" id="TKS77419.1"/>
    </source>
</evidence>
<dbReference type="AlphaFoldDB" id="A0A4U5URB8"/>
<accession>A0A4U5URB8</accession>
<proteinExistence type="predicted"/>
<organism evidence="1 2">
    <name type="scientific">Collichthys lucidus</name>
    <name type="common">Big head croaker</name>
    <name type="synonym">Sciaena lucida</name>
    <dbReference type="NCBI Taxonomy" id="240159"/>
    <lineage>
        <taxon>Eukaryota</taxon>
        <taxon>Metazoa</taxon>
        <taxon>Chordata</taxon>
        <taxon>Craniata</taxon>
        <taxon>Vertebrata</taxon>
        <taxon>Euteleostomi</taxon>
        <taxon>Actinopterygii</taxon>
        <taxon>Neopterygii</taxon>
        <taxon>Teleostei</taxon>
        <taxon>Neoteleostei</taxon>
        <taxon>Acanthomorphata</taxon>
        <taxon>Eupercaria</taxon>
        <taxon>Sciaenidae</taxon>
        <taxon>Collichthys</taxon>
    </lineage>
</organism>
<sequence length="118" mass="14092">MIKDNDCYYRIRWSTLMKAPDAYSALEKFPLEDKKLWRRLDAVTRAACTVLCGRQTDRLLWSFDSHDRRTRPAIRFCAQQPHEDPGSLCAARLLNHRNYFQRQPEHVEDEFMHHNGEK</sequence>
<reference evidence="1 2" key="1">
    <citation type="submission" date="2019-01" db="EMBL/GenBank/DDBJ databases">
        <title>Genome Assembly of Collichthys lucidus.</title>
        <authorList>
            <person name="Cai M."/>
            <person name="Xiao S."/>
        </authorList>
    </citation>
    <scope>NUCLEOTIDE SEQUENCE [LARGE SCALE GENOMIC DNA]</scope>
    <source>
        <strain evidence="1">JT15FE1705JMU</strain>
        <tissue evidence="1">Muscle</tissue>
    </source>
</reference>
<gene>
    <name evidence="1" type="ORF">D9C73_011510</name>
</gene>
<evidence type="ECO:0000313" key="2">
    <source>
        <dbReference type="Proteomes" id="UP000298787"/>
    </source>
</evidence>
<protein>
    <submittedName>
        <fullName evidence="1">Uncharacterized protein</fullName>
    </submittedName>
</protein>
<dbReference type="Proteomes" id="UP000298787">
    <property type="component" value="Chromosome 10"/>
</dbReference>
<dbReference type="EMBL" id="CM014087">
    <property type="protein sequence ID" value="TKS77419.1"/>
    <property type="molecule type" value="Genomic_DNA"/>
</dbReference>
<keyword evidence="2" id="KW-1185">Reference proteome</keyword>